<evidence type="ECO:0000259" key="4">
    <source>
        <dbReference type="Pfam" id="PF02771"/>
    </source>
</evidence>
<dbReference type="InterPro" id="IPR009100">
    <property type="entry name" value="AcylCoA_DH/oxidase_NM_dom_sf"/>
</dbReference>
<keyword evidence="1" id="KW-0285">Flavoprotein</keyword>
<dbReference type="EMBL" id="AJYB01000018">
    <property type="protein sequence ID" value="EIM07302.1"/>
    <property type="molecule type" value="Genomic_DNA"/>
</dbReference>
<dbReference type="PIRSF" id="PIRSF016578">
    <property type="entry name" value="HsaA"/>
    <property type="match status" value="1"/>
</dbReference>
<reference evidence="6" key="3">
    <citation type="submission" date="2016-10" db="EMBL/GenBank/DDBJ databases">
        <authorList>
            <person name="See-Too W.S."/>
        </authorList>
    </citation>
    <scope>NUCLEOTIDE SEQUENCE</scope>
    <source>
        <strain evidence="6">DSM 14505</strain>
    </source>
</reference>
<dbReference type="Pfam" id="PF02770">
    <property type="entry name" value="Acyl-CoA_dh_M"/>
    <property type="match status" value="1"/>
</dbReference>
<evidence type="ECO:0000313" key="9">
    <source>
        <dbReference type="Proteomes" id="UP000092661"/>
    </source>
</evidence>
<dbReference type="OrthoDB" id="9785203at2"/>
<name>A0A1C7DC65_9BACL</name>
<dbReference type="SUPFAM" id="SSF56645">
    <property type="entry name" value="Acyl-CoA dehydrogenase NM domain-like"/>
    <property type="match status" value="1"/>
</dbReference>
<dbReference type="GO" id="GO:0003995">
    <property type="term" value="F:acyl-CoA dehydrogenase activity"/>
    <property type="evidence" value="ECO:0007669"/>
    <property type="project" value="TreeGrafter"/>
</dbReference>
<keyword evidence="9" id="KW-1185">Reference proteome</keyword>
<dbReference type="GO" id="GO:0050660">
    <property type="term" value="F:flavin adenine dinucleotide binding"/>
    <property type="evidence" value="ECO:0007669"/>
    <property type="project" value="InterPro"/>
</dbReference>
<accession>A0A1C7DC65</accession>
<feature type="domain" description="Acyl-CoA dehydrogenase/oxidase N-terminal" evidence="4">
    <location>
        <begin position="7"/>
        <end position="95"/>
    </location>
</feature>
<dbReference type="PANTHER" id="PTHR43884:SF25">
    <property type="entry name" value="ACYL-COA DEHYDROGENASE YDBM-RELATED"/>
    <property type="match status" value="1"/>
</dbReference>
<dbReference type="EMBL" id="CP016534">
    <property type="protein sequence ID" value="ANU09048.1"/>
    <property type="molecule type" value="Genomic_DNA"/>
</dbReference>
<dbReference type="Pfam" id="PF02771">
    <property type="entry name" value="Acyl-CoA_dh_N"/>
    <property type="match status" value="1"/>
</dbReference>
<dbReference type="eggNOG" id="COG1960">
    <property type="taxonomic scope" value="Bacteria"/>
</dbReference>
<dbReference type="Gene3D" id="2.40.110.10">
    <property type="entry name" value="Butyryl-CoA Dehydrogenase, subunit A, domain 2"/>
    <property type="match status" value="1"/>
</dbReference>
<evidence type="ECO:0000313" key="8">
    <source>
        <dbReference type="Proteomes" id="UP000004725"/>
    </source>
</evidence>
<evidence type="ECO:0000313" key="6">
    <source>
        <dbReference type="EMBL" id="ANU09048.1"/>
    </source>
</evidence>
<dbReference type="KEGG" id="pana:BBH88_01205"/>
<dbReference type="Pfam" id="PF08028">
    <property type="entry name" value="Acyl-CoA_dh_2"/>
    <property type="match status" value="1"/>
</dbReference>
<feature type="domain" description="Acyl-CoA oxidase/dehydrogenase middle" evidence="3">
    <location>
        <begin position="123"/>
        <end position="215"/>
    </location>
</feature>
<dbReference type="InterPro" id="IPR013107">
    <property type="entry name" value="Acyl-CoA_DH_C"/>
</dbReference>
<protein>
    <submittedName>
        <fullName evidence="7">Acyl-CoA dehydrogenase</fullName>
    </submittedName>
</protein>
<dbReference type="InterPro" id="IPR013786">
    <property type="entry name" value="AcylCoA_DH/ox_N"/>
</dbReference>
<dbReference type="Proteomes" id="UP000092661">
    <property type="component" value="Chromosome"/>
</dbReference>
<dbReference type="InterPro" id="IPR006091">
    <property type="entry name" value="Acyl-CoA_Oxase/DH_mid-dom"/>
</dbReference>
<evidence type="ECO:0000259" key="5">
    <source>
        <dbReference type="Pfam" id="PF08028"/>
    </source>
</evidence>
<dbReference type="Gene3D" id="1.10.540.10">
    <property type="entry name" value="Acyl-CoA dehydrogenase/oxidase, N-terminal domain"/>
    <property type="match status" value="1"/>
</dbReference>
<dbReference type="SUPFAM" id="SSF47203">
    <property type="entry name" value="Acyl-CoA dehydrogenase C-terminal domain-like"/>
    <property type="match status" value="1"/>
</dbReference>
<dbReference type="CDD" id="cd00567">
    <property type="entry name" value="ACAD"/>
    <property type="match status" value="1"/>
</dbReference>
<feature type="domain" description="Acyl-CoA dehydrogenase C-terminal" evidence="5">
    <location>
        <begin position="240"/>
        <end position="356"/>
    </location>
</feature>
<dbReference type="PANTHER" id="PTHR43884">
    <property type="entry name" value="ACYL-COA DEHYDROGENASE"/>
    <property type="match status" value="1"/>
</dbReference>
<reference evidence="9" key="2">
    <citation type="submission" date="2016-07" db="EMBL/GenBank/DDBJ databases">
        <authorList>
            <person name="See-Too W.S."/>
        </authorList>
    </citation>
    <scope>NUCLEOTIDE SEQUENCE [LARGE SCALE GENOMIC DNA]</scope>
    <source>
        <strain evidence="9">DSM 14505</strain>
    </source>
</reference>
<organism evidence="7 8">
    <name type="scientific">Planococcus antarcticus DSM 14505</name>
    <dbReference type="NCBI Taxonomy" id="1185653"/>
    <lineage>
        <taxon>Bacteria</taxon>
        <taxon>Bacillati</taxon>
        <taxon>Bacillota</taxon>
        <taxon>Bacilli</taxon>
        <taxon>Bacillales</taxon>
        <taxon>Caryophanaceae</taxon>
        <taxon>Planococcus</taxon>
    </lineage>
</organism>
<evidence type="ECO:0000256" key="1">
    <source>
        <dbReference type="ARBA" id="ARBA00022630"/>
    </source>
</evidence>
<evidence type="ECO:0000259" key="3">
    <source>
        <dbReference type="Pfam" id="PF02770"/>
    </source>
</evidence>
<proteinExistence type="predicted"/>
<dbReference type="Gene3D" id="1.20.140.10">
    <property type="entry name" value="Butyryl-CoA Dehydrogenase, subunit A, domain 3"/>
    <property type="match status" value="1"/>
</dbReference>
<evidence type="ECO:0000313" key="7">
    <source>
        <dbReference type="EMBL" id="EIM07302.1"/>
    </source>
</evidence>
<reference evidence="7 8" key="1">
    <citation type="journal article" date="2012" name="J. Bacteriol.">
        <title>Genome Sequence of the Antarctic Psychrophile Bacterium Planococcus antarcticus DSM 14505.</title>
        <authorList>
            <person name="Margolles A."/>
            <person name="Gueimonde M."/>
            <person name="Sanchez B."/>
        </authorList>
    </citation>
    <scope>NUCLEOTIDE SEQUENCE [LARGE SCALE GENOMIC DNA]</scope>
    <source>
        <strain evidence="7 8">DSM 14505</strain>
    </source>
</reference>
<gene>
    <name evidence="7" type="ORF">A1A1_06887</name>
    <name evidence="6" type="ORF">BBH88_01205</name>
</gene>
<dbReference type="RefSeq" id="WP_006829381.1">
    <property type="nucleotide sequence ID" value="NZ_AJYB01000018.1"/>
</dbReference>
<evidence type="ECO:0000256" key="2">
    <source>
        <dbReference type="ARBA" id="ARBA00023002"/>
    </source>
</evidence>
<dbReference type="InterPro" id="IPR036250">
    <property type="entry name" value="AcylCo_DH-like_C"/>
</dbReference>
<dbReference type="InterPro" id="IPR046373">
    <property type="entry name" value="Acyl-CoA_Oxase/DH_mid-dom_sf"/>
</dbReference>
<dbReference type="AlphaFoldDB" id="A0A1C7DC65"/>
<keyword evidence="2" id="KW-0560">Oxidoreductase</keyword>
<dbReference type="Proteomes" id="UP000004725">
    <property type="component" value="Unassembled WGS sequence"/>
</dbReference>
<dbReference type="InterPro" id="IPR037069">
    <property type="entry name" value="AcylCoA_DH/ox_N_sf"/>
</dbReference>
<sequence length="388" mass="42687">MNQFIKTPEQQALIDRLRALQPIFQAREPELDVRGSFPFENIKDLKKLDYHTLTLPREHGGQGFGLYEYVLAQEAIAEGSGSTALSIGWHVGIVLEYAENRHWQSESADWLMAEVANGALINTAATEANAGSPARGALPQTTAVLDGNHYIINGKKTYTSMAPALDYIFVTAATENDEVITVIIPRHTGGVSIDETWDMLAMRGTASHTLVLDKVRIPRTHILKPARTAAATKGWLLHIPACYIGIAAAARAYAVEFAANYIPASLDKPIAETPAIQQIIGEMELQLATARHLLYGTAERYSHAANKEDMDEALNITKIAVTHAAMEVVDKAMKIVGSRALSEDNPMHRHYLNVRAGLYNPPMEDMVKNQLVTRAIKAFTQHSKTEVK</sequence>